<protein>
    <submittedName>
        <fullName evidence="2">Uncharacterized protein</fullName>
    </submittedName>
</protein>
<reference evidence="2" key="1">
    <citation type="journal article" date="2020" name="Stud. Mycol.">
        <title>101 Dothideomycetes genomes: a test case for predicting lifestyles and emergence of pathogens.</title>
        <authorList>
            <person name="Haridas S."/>
            <person name="Albert R."/>
            <person name="Binder M."/>
            <person name="Bloem J."/>
            <person name="Labutti K."/>
            <person name="Salamov A."/>
            <person name="Andreopoulos B."/>
            <person name="Baker S."/>
            <person name="Barry K."/>
            <person name="Bills G."/>
            <person name="Bluhm B."/>
            <person name="Cannon C."/>
            <person name="Castanera R."/>
            <person name="Culley D."/>
            <person name="Daum C."/>
            <person name="Ezra D."/>
            <person name="Gonzalez J."/>
            <person name="Henrissat B."/>
            <person name="Kuo A."/>
            <person name="Liang C."/>
            <person name="Lipzen A."/>
            <person name="Lutzoni F."/>
            <person name="Magnuson J."/>
            <person name="Mondo S."/>
            <person name="Nolan M."/>
            <person name="Ohm R."/>
            <person name="Pangilinan J."/>
            <person name="Park H.-J."/>
            <person name="Ramirez L."/>
            <person name="Alfaro M."/>
            <person name="Sun H."/>
            <person name="Tritt A."/>
            <person name="Yoshinaga Y."/>
            <person name="Zwiers L.-H."/>
            <person name="Turgeon B."/>
            <person name="Goodwin S."/>
            <person name="Spatafora J."/>
            <person name="Crous P."/>
            <person name="Grigoriev I."/>
        </authorList>
    </citation>
    <scope>NUCLEOTIDE SEQUENCE</scope>
    <source>
        <strain evidence="2">CBS 279.74</strain>
    </source>
</reference>
<evidence type="ECO:0000256" key="1">
    <source>
        <dbReference type="SAM" id="MobiDB-lite"/>
    </source>
</evidence>
<accession>A0A6G1JV49</accession>
<evidence type="ECO:0000313" key="3">
    <source>
        <dbReference type="Proteomes" id="UP000799428"/>
    </source>
</evidence>
<dbReference type="EMBL" id="MU005783">
    <property type="protein sequence ID" value="KAF2704203.1"/>
    <property type="molecule type" value="Genomic_DNA"/>
</dbReference>
<feature type="region of interest" description="Disordered" evidence="1">
    <location>
        <begin position="385"/>
        <end position="430"/>
    </location>
</feature>
<dbReference type="OrthoDB" id="3798496at2759"/>
<gene>
    <name evidence="2" type="ORF">K504DRAFT_450944</name>
</gene>
<organism evidence="2 3">
    <name type="scientific">Pleomassaria siparia CBS 279.74</name>
    <dbReference type="NCBI Taxonomy" id="1314801"/>
    <lineage>
        <taxon>Eukaryota</taxon>
        <taxon>Fungi</taxon>
        <taxon>Dikarya</taxon>
        <taxon>Ascomycota</taxon>
        <taxon>Pezizomycotina</taxon>
        <taxon>Dothideomycetes</taxon>
        <taxon>Pleosporomycetidae</taxon>
        <taxon>Pleosporales</taxon>
        <taxon>Pleomassariaceae</taxon>
        <taxon>Pleomassaria</taxon>
    </lineage>
</organism>
<evidence type="ECO:0000313" key="2">
    <source>
        <dbReference type="EMBL" id="KAF2704203.1"/>
    </source>
</evidence>
<feature type="region of interest" description="Disordered" evidence="1">
    <location>
        <begin position="318"/>
        <end position="338"/>
    </location>
</feature>
<feature type="compositionally biased region" description="Low complexity" evidence="1">
    <location>
        <begin position="320"/>
        <end position="329"/>
    </location>
</feature>
<keyword evidence="3" id="KW-1185">Reference proteome</keyword>
<dbReference type="AlphaFoldDB" id="A0A6G1JV49"/>
<name>A0A6G1JV49_9PLEO</name>
<sequence>MSWIPRIFTGDSGKEKNKMNAVNKSRDMDDLAPRDHLFYKDMPKIPDEADADEYDFISRIEADQYYTENGLTYPTLEEKQYQDGLIRRLKKGDRVIIELGRDKIAKEIKNAKIPKSSHVLAAFLEKHYSERCIWLKEIDEEMFMIYNWQIEHPYSTDLLASQLLWRDLVNLVLTANLLDDPVVEQQACAGMRRKAKFGYHRTKHLFKDEDLVFVYAHSKPGSTLRNIMVDLAVGTKGGLRSLEGAAPAEFLEDVKAYMEKQKAEGFSPLDGLQDGWIDVKEELEEGQTIAGLEQWKAWRAEQMRLDEDDFSDFEDFWTGPSTSSMSSPRKSSKRHSWKASQADKIVVTGLRVLSLEKAANQNLASSEATFETEPFNDFARAARLDQGPQTPFSRRRFIRDGERYPMTSNSSSDSDNPWWIKNPPKPLCLD</sequence>
<dbReference type="Proteomes" id="UP000799428">
    <property type="component" value="Unassembled WGS sequence"/>
</dbReference>
<proteinExistence type="predicted"/>